<keyword evidence="3" id="KW-1185">Reference proteome</keyword>
<reference evidence="2 3" key="1">
    <citation type="journal article" date="2017" name="Plant Biotechnol. J.">
        <title>A comprehensive draft genome sequence for lupin (Lupinus angustifolius), an emerging health food: insights into plant-microbe interactions and legume evolution.</title>
        <authorList>
            <person name="Hane J.K."/>
            <person name="Ming Y."/>
            <person name="Kamphuis L.G."/>
            <person name="Nelson M.N."/>
            <person name="Garg G."/>
            <person name="Atkins C.A."/>
            <person name="Bayer P.E."/>
            <person name="Bravo A."/>
            <person name="Bringans S."/>
            <person name="Cannon S."/>
            <person name="Edwards D."/>
            <person name="Foley R."/>
            <person name="Gao L.L."/>
            <person name="Harrison M.J."/>
            <person name="Huang W."/>
            <person name="Hurgobin B."/>
            <person name="Li S."/>
            <person name="Liu C.W."/>
            <person name="McGrath A."/>
            <person name="Morahan G."/>
            <person name="Murray J."/>
            <person name="Weller J."/>
            <person name="Jian J."/>
            <person name="Singh K.B."/>
        </authorList>
    </citation>
    <scope>NUCLEOTIDE SEQUENCE [LARGE SCALE GENOMIC DNA]</scope>
    <source>
        <strain evidence="3">cv. Tanjil</strain>
        <tissue evidence="2">Whole plant</tissue>
    </source>
</reference>
<dbReference type="Gramene" id="OIW16449">
    <property type="protein sequence ID" value="OIW16449"/>
    <property type="gene ID" value="TanjilG_19165"/>
</dbReference>
<sequence>MATKVTLSSPFLFKTSFLPNSLSPLNIILPSSKTNVPPPPPLKIHAKLGGADEDIKKGSKKKFITKDEEPQQYWQTAGEREGENPMKTPLPYIIIFVSKQKAVYVDNLVQEEKEPQGEVHNSECQEKDQLGTSEDSQVGWSFQHDNSDGSISDEESLIEIELPTGQCGLQQKKRELSSPEALFSQKSIIKGFLAEFNEEENLIEIDISMGSIKYSRFEIKAA</sequence>
<proteinExistence type="predicted"/>
<feature type="compositionally biased region" description="Polar residues" evidence="1">
    <location>
        <begin position="130"/>
        <end position="139"/>
    </location>
</feature>
<evidence type="ECO:0000313" key="2">
    <source>
        <dbReference type="EMBL" id="OIW16449.1"/>
    </source>
</evidence>
<dbReference type="GO" id="GO:0009507">
    <property type="term" value="C:chloroplast"/>
    <property type="evidence" value="ECO:0007669"/>
    <property type="project" value="TreeGrafter"/>
</dbReference>
<dbReference type="Proteomes" id="UP000188354">
    <property type="component" value="Chromosome LG02"/>
</dbReference>
<dbReference type="PANTHER" id="PTHR36343">
    <property type="entry name" value="EXPRESSED PROTEIN"/>
    <property type="match status" value="1"/>
</dbReference>
<dbReference type="PANTHER" id="PTHR36343:SF1">
    <property type="entry name" value="EXPRESSED PROTEIN"/>
    <property type="match status" value="1"/>
</dbReference>
<feature type="region of interest" description="Disordered" evidence="1">
    <location>
        <begin position="113"/>
        <end position="139"/>
    </location>
</feature>
<gene>
    <name evidence="2" type="ORF">TanjilG_19165</name>
</gene>
<feature type="compositionally biased region" description="Basic and acidic residues" evidence="1">
    <location>
        <begin position="113"/>
        <end position="129"/>
    </location>
</feature>
<dbReference type="EMBL" id="CM007362">
    <property type="protein sequence ID" value="OIW16449.1"/>
    <property type="molecule type" value="Genomic_DNA"/>
</dbReference>
<organism evidence="2 3">
    <name type="scientific">Lupinus angustifolius</name>
    <name type="common">Narrow-leaved blue lupine</name>
    <dbReference type="NCBI Taxonomy" id="3871"/>
    <lineage>
        <taxon>Eukaryota</taxon>
        <taxon>Viridiplantae</taxon>
        <taxon>Streptophyta</taxon>
        <taxon>Embryophyta</taxon>
        <taxon>Tracheophyta</taxon>
        <taxon>Spermatophyta</taxon>
        <taxon>Magnoliopsida</taxon>
        <taxon>eudicotyledons</taxon>
        <taxon>Gunneridae</taxon>
        <taxon>Pentapetalae</taxon>
        <taxon>rosids</taxon>
        <taxon>fabids</taxon>
        <taxon>Fabales</taxon>
        <taxon>Fabaceae</taxon>
        <taxon>Papilionoideae</taxon>
        <taxon>50 kb inversion clade</taxon>
        <taxon>genistoids sensu lato</taxon>
        <taxon>core genistoids</taxon>
        <taxon>Genisteae</taxon>
        <taxon>Lupinus</taxon>
    </lineage>
</organism>
<dbReference type="STRING" id="3871.A0A4P1RS15"/>
<name>A0A4P1RS15_LUPAN</name>
<protein>
    <submittedName>
        <fullName evidence="2">Uncharacterized protein</fullName>
    </submittedName>
</protein>
<evidence type="ECO:0000256" key="1">
    <source>
        <dbReference type="SAM" id="MobiDB-lite"/>
    </source>
</evidence>
<dbReference type="AlphaFoldDB" id="A0A4P1RS15"/>
<accession>A0A4P1RS15</accession>
<evidence type="ECO:0000313" key="3">
    <source>
        <dbReference type="Proteomes" id="UP000188354"/>
    </source>
</evidence>